<protein>
    <submittedName>
        <fullName evidence="4">TetR/AcrR family transcriptional regulator</fullName>
    </submittedName>
</protein>
<dbReference type="InterPro" id="IPR050109">
    <property type="entry name" value="HTH-type_TetR-like_transc_reg"/>
</dbReference>
<keyword evidence="5" id="KW-1185">Reference proteome</keyword>
<evidence type="ECO:0000256" key="2">
    <source>
        <dbReference type="PROSITE-ProRule" id="PRU00335"/>
    </source>
</evidence>
<comment type="caution">
    <text evidence="4">The sequence shown here is derived from an EMBL/GenBank/DDBJ whole genome shotgun (WGS) entry which is preliminary data.</text>
</comment>
<dbReference type="Proteomes" id="UP000699975">
    <property type="component" value="Unassembled WGS sequence"/>
</dbReference>
<dbReference type="PANTHER" id="PTHR30055">
    <property type="entry name" value="HTH-TYPE TRANSCRIPTIONAL REGULATOR RUTR"/>
    <property type="match status" value="1"/>
</dbReference>
<reference evidence="4 5" key="1">
    <citation type="submission" date="2021-04" db="EMBL/GenBank/DDBJ databases">
        <authorList>
            <person name="Pira H."/>
            <person name="Risdian C."/>
            <person name="Wink J."/>
        </authorList>
    </citation>
    <scope>NUCLEOTIDE SEQUENCE [LARGE SCALE GENOMIC DNA]</scope>
    <source>
        <strain evidence="4 5">WH131</strain>
    </source>
</reference>
<evidence type="ECO:0000313" key="5">
    <source>
        <dbReference type="Proteomes" id="UP000699975"/>
    </source>
</evidence>
<feature type="DNA-binding region" description="H-T-H motif" evidence="2">
    <location>
        <begin position="38"/>
        <end position="57"/>
    </location>
</feature>
<dbReference type="InterPro" id="IPR001647">
    <property type="entry name" value="HTH_TetR"/>
</dbReference>
<organism evidence="4 5">
    <name type="scientific">Erythrobacter ani</name>
    <dbReference type="NCBI Taxonomy" id="2827235"/>
    <lineage>
        <taxon>Bacteria</taxon>
        <taxon>Pseudomonadati</taxon>
        <taxon>Pseudomonadota</taxon>
        <taxon>Alphaproteobacteria</taxon>
        <taxon>Sphingomonadales</taxon>
        <taxon>Erythrobacteraceae</taxon>
        <taxon>Erythrobacter/Porphyrobacter group</taxon>
        <taxon>Erythrobacter</taxon>
    </lineage>
</organism>
<feature type="domain" description="HTH tetR-type" evidence="3">
    <location>
        <begin position="15"/>
        <end position="75"/>
    </location>
</feature>
<sequence length="208" mass="23877">MSQSKSKSGRPPLYEDAAGTIRTAALELFAERGFEATSIGDIAKRAGVPKANVLYYFSNKDELWKQAIDHHWQEVDDFYVARLANHPSVDRSGLKHLIETYLEACCRFPPYVQIMNMEGHAENWRTRWLAEKHLRRHIEVMRDYLSQLTNAGVIPDVDPVIFQTLITGGGQLLIGQHQLWQDAVEISPRDAEFRANYVKHMIELLTRT</sequence>
<name>A0ABS6SMS1_9SPHN</name>
<gene>
    <name evidence="4" type="ORF">KCG45_08100</name>
</gene>
<proteinExistence type="predicted"/>
<dbReference type="PROSITE" id="PS50977">
    <property type="entry name" value="HTH_TETR_2"/>
    <property type="match status" value="1"/>
</dbReference>
<dbReference type="PANTHER" id="PTHR30055:SF235">
    <property type="entry name" value="TRANSCRIPTIONAL REGULATORY PROTEIN"/>
    <property type="match status" value="1"/>
</dbReference>
<dbReference type="Pfam" id="PF00440">
    <property type="entry name" value="TetR_N"/>
    <property type="match status" value="1"/>
</dbReference>
<evidence type="ECO:0000313" key="4">
    <source>
        <dbReference type="EMBL" id="MBV7266136.1"/>
    </source>
</evidence>
<keyword evidence="1 2" id="KW-0238">DNA-binding</keyword>
<evidence type="ECO:0000259" key="3">
    <source>
        <dbReference type="PROSITE" id="PS50977"/>
    </source>
</evidence>
<accession>A0ABS6SMS1</accession>
<dbReference type="EMBL" id="JAGSPB010000002">
    <property type="protein sequence ID" value="MBV7266136.1"/>
    <property type="molecule type" value="Genomic_DNA"/>
</dbReference>
<evidence type="ECO:0000256" key="1">
    <source>
        <dbReference type="ARBA" id="ARBA00023125"/>
    </source>
</evidence>
<dbReference type="RefSeq" id="WP_218316767.1">
    <property type="nucleotide sequence ID" value="NZ_JAGSPB010000002.1"/>
</dbReference>